<feature type="non-terminal residue" evidence="1">
    <location>
        <position position="1"/>
    </location>
</feature>
<accession>A0A0F8WCY4</accession>
<comment type="caution">
    <text evidence="1">The sequence shown here is derived from an EMBL/GenBank/DDBJ whole genome shotgun (WGS) entry which is preliminary data.</text>
</comment>
<sequence length="82" mass="9213">YKTVRVHTVGHQAAIKCVSALLSSKDSAGNYYVEIPDVDQTPPASVYEPPLNETEEIWLDVEVATAKRFVKDNWIKKIPREG</sequence>
<gene>
    <name evidence="1" type="ORF">LCGC14_3082020</name>
</gene>
<proteinExistence type="predicted"/>
<dbReference type="AlphaFoldDB" id="A0A0F8WCY4"/>
<evidence type="ECO:0000313" key="1">
    <source>
        <dbReference type="EMBL" id="KKK54707.1"/>
    </source>
</evidence>
<reference evidence="1" key="1">
    <citation type="journal article" date="2015" name="Nature">
        <title>Complex archaea that bridge the gap between prokaryotes and eukaryotes.</title>
        <authorList>
            <person name="Spang A."/>
            <person name="Saw J.H."/>
            <person name="Jorgensen S.L."/>
            <person name="Zaremba-Niedzwiedzka K."/>
            <person name="Martijn J."/>
            <person name="Lind A.E."/>
            <person name="van Eijk R."/>
            <person name="Schleper C."/>
            <person name="Guy L."/>
            <person name="Ettema T.J."/>
        </authorList>
    </citation>
    <scope>NUCLEOTIDE SEQUENCE</scope>
</reference>
<dbReference type="EMBL" id="LAZR01065857">
    <property type="protein sequence ID" value="KKK54707.1"/>
    <property type="molecule type" value="Genomic_DNA"/>
</dbReference>
<name>A0A0F8WCY4_9ZZZZ</name>
<organism evidence="1">
    <name type="scientific">marine sediment metagenome</name>
    <dbReference type="NCBI Taxonomy" id="412755"/>
    <lineage>
        <taxon>unclassified sequences</taxon>
        <taxon>metagenomes</taxon>
        <taxon>ecological metagenomes</taxon>
    </lineage>
</organism>
<protein>
    <submittedName>
        <fullName evidence="1">Uncharacterized protein</fullName>
    </submittedName>
</protein>